<dbReference type="Proteomes" id="UP001065549">
    <property type="component" value="Unassembled WGS sequence"/>
</dbReference>
<dbReference type="InterPro" id="IPR003156">
    <property type="entry name" value="DHHA1_dom"/>
</dbReference>
<gene>
    <name evidence="9" type="primary">recJ</name>
    <name evidence="9" type="ORF">OBO34_08170</name>
</gene>
<evidence type="ECO:0000256" key="5">
    <source>
        <dbReference type="ARBA" id="ARBA00022839"/>
    </source>
</evidence>
<dbReference type="GO" id="GO:0008409">
    <property type="term" value="F:5'-3' exonuclease activity"/>
    <property type="evidence" value="ECO:0007669"/>
    <property type="project" value="InterPro"/>
</dbReference>
<dbReference type="Pfam" id="PF02272">
    <property type="entry name" value="DHHA1"/>
    <property type="match status" value="1"/>
</dbReference>
<dbReference type="RefSeq" id="WP_253019831.1">
    <property type="nucleotide sequence ID" value="NZ_JAOSHN010000003.1"/>
</dbReference>
<evidence type="ECO:0000256" key="4">
    <source>
        <dbReference type="ARBA" id="ARBA00022801"/>
    </source>
</evidence>
<evidence type="ECO:0000259" key="7">
    <source>
        <dbReference type="Pfam" id="PF02272"/>
    </source>
</evidence>
<dbReference type="PANTHER" id="PTHR30255">
    <property type="entry name" value="SINGLE-STRANDED-DNA-SPECIFIC EXONUCLEASE RECJ"/>
    <property type="match status" value="1"/>
</dbReference>
<dbReference type="AlphaFoldDB" id="A0A9J6QQP3"/>
<keyword evidence="10" id="KW-1185">Reference proteome</keyword>
<evidence type="ECO:0000259" key="8">
    <source>
        <dbReference type="Pfam" id="PF17768"/>
    </source>
</evidence>
<evidence type="ECO:0000256" key="3">
    <source>
        <dbReference type="ARBA" id="ARBA00022722"/>
    </source>
</evidence>
<keyword evidence="3" id="KW-0540">Nuclease</keyword>
<dbReference type="Pfam" id="PF01368">
    <property type="entry name" value="DHH"/>
    <property type="match status" value="1"/>
</dbReference>
<evidence type="ECO:0000256" key="1">
    <source>
        <dbReference type="ARBA" id="ARBA00005915"/>
    </source>
</evidence>
<dbReference type="PANTHER" id="PTHR30255:SF2">
    <property type="entry name" value="SINGLE-STRANDED-DNA-SPECIFIC EXONUCLEASE RECJ"/>
    <property type="match status" value="1"/>
</dbReference>
<dbReference type="Gene3D" id="3.90.1640.30">
    <property type="match status" value="1"/>
</dbReference>
<dbReference type="Pfam" id="PF17768">
    <property type="entry name" value="RecJ_OB"/>
    <property type="match status" value="1"/>
</dbReference>
<feature type="domain" description="DHHA1" evidence="7">
    <location>
        <begin position="326"/>
        <end position="418"/>
    </location>
</feature>
<keyword evidence="5 9" id="KW-0269">Exonuclease</keyword>
<dbReference type="GO" id="GO:0006310">
    <property type="term" value="P:DNA recombination"/>
    <property type="evidence" value="ECO:0007669"/>
    <property type="project" value="InterPro"/>
</dbReference>
<evidence type="ECO:0000313" key="9">
    <source>
        <dbReference type="EMBL" id="MCU7378330.1"/>
    </source>
</evidence>
<organism evidence="9 10">
    <name type="scientific">Hominibacterium faecale</name>
    <dbReference type="NCBI Taxonomy" id="2839743"/>
    <lineage>
        <taxon>Bacteria</taxon>
        <taxon>Bacillati</taxon>
        <taxon>Bacillota</taxon>
        <taxon>Clostridia</taxon>
        <taxon>Peptostreptococcales</taxon>
        <taxon>Anaerovoracaceae</taxon>
        <taxon>Hominibacterium</taxon>
    </lineage>
</organism>
<protein>
    <recommendedName>
        <fullName evidence="2">Single-stranded-DNA-specific exonuclease RecJ</fullName>
    </recommendedName>
</protein>
<evidence type="ECO:0000259" key="6">
    <source>
        <dbReference type="Pfam" id="PF01368"/>
    </source>
</evidence>
<comment type="similarity">
    <text evidence="1">Belongs to the RecJ family.</text>
</comment>
<dbReference type="EMBL" id="JAOSHN010000003">
    <property type="protein sequence ID" value="MCU7378330.1"/>
    <property type="molecule type" value="Genomic_DNA"/>
</dbReference>
<feature type="domain" description="DDH" evidence="6">
    <location>
        <begin position="59"/>
        <end position="208"/>
    </location>
</feature>
<evidence type="ECO:0000313" key="10">
    <source>
        <dbReference type="Proteomes" id="UP001065549"/>
    </source>
</evidence>
<keyword evidence="4" id="KW-0378">Hydrolase</keyword>
<feature type="domain" description="RecJ OB" evidence="8">
    <location>
        <begin position="436"/>
        <end position="542"/>
    </location>
</feature>
<dbReference type="SUPFAM" id="SSF64182">
    <property type="entry name" value="DHH phosphoesterases"/>
    <property type="match status" value="1"/>
</dbReference>
<name>A0A9J6QQP3_9FIRM</name>
<dbReference type="NCBIfam" id="TIGR00644">
    <property type="entry name" value="recJ"/>
    <property type="match status" value="1"/>
</dbReference>
<proteinExistence type="inferred from homology"/>
<dbReference type="InterPro" id="IPR051673">
    <property type="entry name" value="SSDNA_exonuclease_RecJ"/>
</dbReference>
<dbReference type="GO" id="GO:0003676">
    <property type="term" value="F:nucleic acid binding"/>
    <property type="evidence" value="ECO:0007669"/>
    <property type="project" value="InterPro"/>
</dbReference>
<dbReference type="InterPro" id="IPR004610">
    <property type="entry name" value="RecJ"/>
</dbReference>
<dbReference type="Gene3D" id="3.10.310.30">
    <property type="match status" value="1"/>
</dbReference>
<comment type="caution">
    <text evidence="9">The sequence shown here is derived from an EMBL/GenBank/DDBJ whole genome shotgun (WGS) entry which is preliminary data.</text>
</comment>
<dbReference type="InterPro" id="IPR001667">
    <property type="entry name" value="DDH_dom"/>
</dbReference>
<sequence length="545" mass="61136">MNYINPIIIELLNKRGISEDAEIEEFLSDKPQKTYDPFLLPDLEAGVDLLLEAIRDRKRICIYGDYDADGITSVSILMEFLGILTDQLQYYIPSRFDEGYGLNAEAVRKIRERRTDVLVTVDCGSVSYEEVELAKELGMKVLVTDHHSITDVRADCLLINPKRPESSYPFRELAGCGVAFKLLQGIQKKAGVPKKILNRALDLVALGTIADVVPLLDENRTLVKHGMHIISSGLRPGLSALIEGISFKRENLRSDQIAFGVAPHLNAAGRMGDAKVAAGLMLEKDQSTIQSQVSQLIDFNKQRKRTQEEAYQLCAQLIDEHLKDRKFLVVYAEDVHEGIAGIVAGKLKDKYERPTILVTPSGEHLKGTGRSVNGVNLYQVLKSHEELFFRFGGHEGACGFSMKRDKLETLEALLEQDMKRMLDEDPELFSRLIRADLSLPVEKVTLELAQELELLAPFGSKNPKPLFLLENIRAARLQPMGADGKHMRFFAVSQDGKSVECVLFNRAEDFKQMLYGEASINLIGSVDFKEWRGNKRVQFNVESVV</sequence>
<dbReference type="GO" id="GO:0006281">
    <property type="term" value="P:DNA repair"/>
    <property type="evidence" value="ECO:0007669"/>
    <property type="project" value="InterPro"/>
</dbReference>
<dbReference type="InterPro" id="IPR041122">
    <property type="entry name" value="RecJ_OB"/>
</dbReference>
<accession>A0A9J6QQP3</accession>
<dbReference type="InterPro" id="IPR038763">
    <property type="entry name" value="DHH_sf"/>
</dbReference>
<reference evidence="9" key="1">
    <citation type="submission" date="2022-09" db="EMBL/GenBank/DDBJ databases">
        <title>Culturomic study of gut microbiota in children with autism spectrum disorder.</title>
        <authorList>
            <person name="Efimov B.A."/>
            <person name="Chaplin A.V."/>
            <person name="Sokolova S.R."/>
            <person name="Pikina A.P."/>
            <person name="Korzhanova M."/>
            <person name="Belova V."/>
            <person name="Korostin D."/>
        </authorList>
    </citation>
    <scope>NUCLEOTIDE SEQUENCE</scope>
    <source>
        <strain evidence="9">ASD5510</strain>
    </source>
</reference>
<evidence type="ECO:0000256" key="2">
    <source>
        <dbReference type="ARBA" id="ARBA00019841"/>
    </source>
</evidence>